<dbReference type="InterPro" id="IPR013083">
    <property type="entry name" value="Znf_RING/FYVE/PHD"/>
</dbReference>
<gene>
    <name evidence="8" type="ORF">EV702DRAFT_963153</name>
</gene>
<name>A0A9P7A3U4_9AGAM</name>
<dbReference type="Pfam" id="PF03105">
    <property type="entry name" value="SPX"/>
    <property type="match status" value="1"/>
</dbReference>
<keyword evidence="3" id="KW-0862">Zinc</keyword>
<proteinExistence type="predicted"/>
<evidence type="ECO:0000256" key="3">
    <source>
        <dbReference type="ARBA" id="ARBA00022833"/>
    </source>
</evidence>
<feature type="domain" description="SPX" evidence="7">
    <location>
        <begin position="1"/>
        <end position="344"/>
    </location>
</feature>
<keyword evidence="1" id="KW-0479">Metal-binding</keyword>
<evidence type="ECO:0000256" key="1">
    <source>
        <dbReference type="ARBA" id="ARBA00022723"/>
    </source>
</evidence>
<dbReference type="SMART" id="SM00184">
    <property type="entry name" value="RING"/>
    <property type="match status" value="1"/>
</dbReference>
<dbReference type="Proteomes" id="UP000714275">
    <property type="component" value="Unassembled WGS sequence"/>
</dbReference>
<organism evidence="8 9">
    <name type="scientific">Suillus placidus</name>
    <dbReference type="NCBI Taxonomy" id="48579"/>
    <lineage>
        <taxon>Eukaryota</taxon>
        <taxon>Fungi</taxon>
        <taxon>Dikarya</taxon>
        <taxon>Basidiomycota</taxon>
        <taxon>Agaricomycotina</taxon>
        <taxon>Agaricomycetes</taxon>
        <taxon>Agaricomycetidae</taxon>
        <taxon>Boletales</taxon>
        <taxon>Suillineae</taxon>
        <taxon>Suillaceae</taxon>
        <taxon>Suillus</taxon>
    </lineage>
</organism>
<dbReference type="InterPro" id="IPR004331">
    <property type="entry name" value="SPX_dom"/>
</dbReference>
<accession>A0A9P7A3U4</accession>
<protein>
    <submittedName>
        <fullName evidence="8">SPX domain-containing protein</fullName>
    </submittedName>
</protein>
<evidence type="ECO:0000313" key="8">
    <source>
        <dbReference type="EMBL" id="KAG1781272.1"/>
    </source>
</evidence>
<dbReference type="InterPro" id="IPR017907">
    <property type="entry name" value="Znf_RING_CS"/>
</dbReference>
<dbReference type="PANTHER" id="PTHR23327:SF51">
    <property type="entry name" value="TRANSCRIPTIONAL REGULATOR OF YEAST FORM ADHERENCE 3"/>
    <property type="match status" value="1"/>
</dbReference>
<evidence type="ECO:0000259" key="6">
    <source>
        <dbReference type="PROSITE" id="PS50089"/>
    </source>
</evidence>
<dbReference type="PANTHER" id="PTHR23327">
    <property type="entry name" value="RING FINGER PROTEIN 127"/>
    <property type="match status" value="1"/>
</dbReference>
<dbReference type="EMBL" id="JABBWD010000006">
    <property type="protein sequence ID" value="KAG1781272.1"/>
    <property type="molecule type" value="Genomic_DNA"/>
</dbReference>
<dbReference type="PROSITE" id="PS51382">
    <property type="entry name" value="SPX"/>
    <property type="match status" value="1"/>
</dbReference>
<dbReference type="Gene3D" id="3.30.40.10">
    <property type="entry name" value="Zinc/RING finger domain, C3HC4 (zinc finger)"/>
    <property type="match status" value="1"/>
</dbReference>
<dbReference type="Pfam" id="PF13920">
    <property type="entry name" value="zf-C3HC4_3"/>
    <property type="match status" value="1"/>
</dbReference>
<feature type="coiled-coil region" evidence="5">
    <location>
        <begin position="262"/>
        <end position="296"/>
    </location>
</feature>
<feature type="domain" description="RING-type" evidence="6">
    <location>
        <begin position="393"/>
        <end position="432"/>
    </location>
</feature>
<reference evidence="8" key="1">
    <citation type="journal article" date="2020" name="New Phytol.">
        <title>Comparative genomics reveals dynamic genome evolution in host specialist ectomycorrhizal fungi.</title>
        <authorList>
            <person name="Lofgren L.A."/>
            <person name="Nguyen N.H."/>
            <person name="Vilgalys R."/>
            <person name="Ruytinx J."/>
            <person name="Liao H.L."/>
            <person name="Branco S."/>
            <person name="Kuo A."/>
            <person name="LaButti K."/>
            <person name="Lipzen A."/>
            <person name="Andreopoulos W."/>
            <person name="Pangilinan J."/>
            <person name="Riley R."/>
            <person name="Hundley H."/>
            <person name="Na H."/>
            <person name="Barry K."/>
            <person name="Grigoriev I.V."/>
            <person name="Stajich J.E."/>
            <person name="Kennedy P.G."/>
        </authorList>
    </citation>
    <scope>NUCLEOTIDE SEQUENCE</scope>
    <source>
        <strain evidence="8">DOB743</strain>
    </source>
</reference>
<dbReference type="InterPro" id="IPR001841">
    <property type="entry name" value="Znf_RING"/>
</dbReference>
<evidence type="ECO:0000256" key="4">
    <source>
        <dbReference type="PROSITE-ProRule" id="PRU00175"/>
    </source>
</evidence>
<keyword evidence="2 4" id="KW-0863">Zinc-finger</keyword>
<dbReference type="PROSITE" id="PS50089">
    <property type="entry name" value="ZF_RING_2"/>
    <property type="match status" value="1"/>
</dbReference>
<dbReference type="PROSITE" id="PS00518">
    <property type="entry name" value="ZF_RING_1"/>
    <property type="match status" value="1"/>
</dbReference>
<keyword evidence="9" id="KW-1185">Reference proteome</keyword>
<evidence type="ECO:0000259" key="7">
    <source>
        <dbReference type="PROSITE" id="PS51382"/>
    </source>
</evidence>
<dbReference type="OrthoDB" id="5588846at2759"/>
<dbReference type="SUPFAM" id="SSF57850">
    <property type="entry name" value="RING/U-box"/>
    <property type="match status" value="1"/>
</dbReference>
<evidence type="ECO:0000256" key="2">
    <source>
        <dbReference type="ARBA" id="ARBA00022771"/>
    </source>
</evidence>
<dbReference type="AlphaFoldDB" id="A0A9P7A3U4"/>
<keyword evidence="5" id="KW-0175">Coiled coil</keyword>
<dbReference type="GO" id="GO:0008270">
    <property type="term" value="F:zinc ion binding"/>
    <property type="evidence" value="ECO:0007669"/>
    <property type="project" value="UniProtKB-KW"/>
</dbReference>
<comment type="caution">
    <text evidence="8">The sequence shown here is derived from an EMBL/GenBank/DDBJ whole genome shotgun (WGS) entry which is preliminary data.</text>
</comment>
<sequence>MHFSKTYSQLLLTLPPELRENAVQYRQLKKIINQLVQELSSLGLSPTVLQQLLEQQNPASLTAQIEEIRQQCYRVSDGDDDHQHHACTVVYEFTGTSSHIEPRLRLSVKHPTDATDTASGHTTTPDSILEALQLHSRALESNVALVDICHSSTNTHDLIIPLRSDTAFFQLLNTTLASLAKHLNTVHGGFTSTLQCLADAISATARPTSSSAPRSFSTYSMTVNNAATLRPSSGSRNTDLYSWREIFQMYVEGEIFESVGERTRGERSVEETETRIKRFEERMQEKRSKLKLAGSKDALDVFMRMNFFILDLKRFQFANAEATRKILKKHTKRTALPLPSYIISLWNGPLPASPPQAELALLPQPPASLPRLLVQAIGEILLPIVPHVDDYSCLICTSLAFKPIRLGCGHLFCVRCLVKLQKLGKANCPICRAPTVLKADRTNVDYALLNFMADWFPLESRAKLSTNEREAAKEEIEELGLAGGCRVM</sequence>
<evidence type="ECO:0000313" key="9">
    <source>
        <dbReference type="Proteomes" id="UP000714275"/>
    </source>
</evidence>
<evidence type="ECO:0000256" key="5">
    <source>
        <dbReference type="SAM" id="Coils"/>
    </source>
</evidence>